<protein>
    <recommendedName>
        <fullName evidence="4">Secreted protein</fullName>
    </recommendedName>
</protein>
<evidence type="ECO:0000313" key="3">
    <source>
        <dbReference type="Proteomes" id="UP000429607"/>
    </source>
</evidence>
<keyword evidence="1" id="KW-0732">Signal</keyword>
<gene>
    <name evidence="2" type="ORF">PR001_g26248</name>
</gene>
<proteinExistence type="predicted"/>
<dbReference type="AlphaFoldDB" id="A0A6A3I0F6"/>
<name>A0A6A3I0F6_9STRA</name>
<feature type="signal peptide" evidence="1">
    <location>
        <begin position="1"/>
        <end position="16"/>
    </location>
</feature>
<feature type="chain" id="PRO_5025564053" description="Secreted protein" evidence="1">
    <location>
        <begin position="17"/>
        <end position="72"/>
    </location>
</feature>
<sequence length="72" mass="7846">MLINTIILVLLTLKWGHSVLNAYCGVSVAPRSLCKSQLKLAQISPLWVFSPLNPDYCTVTALATAASTRDTR</sequence>
<evidence type="ECO:0000256" key="1">
    <source>
        <dbReference type="SAM" id="SignalP"/>
    </source>
</evidence>
<reference evidence="2 3" key="1">
    <citation type="submission" date="2018-09" db="EMBL/GenBank/DDBJ databases">
        <title>Genomic investigation of the strawberry pathogen Phytophthora fragariae indicates pathogenicity is determined by transcriptional variation in three key races.</title>
        <authorList>
            <person name="Adams T.M."/>
            <person name="Armitage A.D."/>
            <person name="Sobczyk M.K."/>
            <person name="Bates H.J."/>
            <person name="Dunwell J.M."/>
            <person name="Nellist C.F."/>
            <person name="Harrison R.J."/>
        </authorList>
    </citation>
    <scope>NUCLEOTIDE SEQUENCE [LARGE SCALE GENOMIC DNA]</scope>
    <source>
        <strain evidence="2 3">SCRP249</strain>
    </source>
</reference>
<evidence type="ECO:0008006" key="4">
    <source>
        <dbReference type="Google" id="ProtNLM"/>
    </source>
</evidence>
<dbReference type="Proteomes" id="UP000429607">
    <property type="component" value="Unassembled WGS sequence"/>
</dbReference>
<dbReference type="EMBL" id="QXFV01003821">
    <property type="protein sequence ID" value="KAE8973653.1"/>
    <property type="molecule type" value="Genomic_DNA"/>
</dbReference>
<organism evidence="2 3">
    <name type="scientific">Phytophthora rubi</name>
    <dbReference type="NCBI Taxonomy" id="129364"/>
    <lineage>
        <taxon>Eukaryota</taxon>
        <taxon>Sar</taxon>
        <taxon>Stramenopiles</taxon>
        <taxon>Oomycota</taxon>
        <taxon>Peronosporomycetes</taxon>
        <taxon>Peronosporales</taxon>
        <taxon>Peronosporaceae</taxon>
        <taxon>Phytophthora</taxon>
    </lineage>
</organism>
<comment type="caution">
    <text evidence="2">The sequence shown here is derived from an EMBL/GenBank/DDBJ whole genome shotgun (WGS) entry which is preliminary data.</text>
</comment>
<evidence type="ECO:0000313" key="2">
    <source>
        <dbReference type="EMBL" id="KAE8973653.1"/>
    </source>
</evidence>
<accession>A0A6A3I0F6</accession>